<reference evidence="2" key="1">
    <citation type="journal article" date="2015" name="Nature">
        <title>Complex archaea that bridge the gap between prokaryotes and eukaryotes.</title>
        <authorList>
            <person name="Spang A."/>
            <person name="Saw J.H."/>
            <person name="Jorgensen S.L."/>
            <person name="Zaremba-Niedzwiedzka K."/>
            <person name="Martijn J."/>
            <person name="Lind A.E."/>
            <person name="van Eijk R."/>
            <person name="Schleper C."/>
            <person name="Guy L."/>
            <person name="Ettema T.J."/>
        </authorList>
    </citation>
    <scope>NUCLEOTIDE SEQUENCE</scope>
</reference>
<protein>
    <submittedName>
        <fullName evidence="2">Uncharacterized protein</fullName>
    </submittedName>
</protein>
<evidence type="ECO:0000256" key="1">
    <source>
        <dbReference type="SAM" id="Phobius"/>
    </source>
</evidence>
<organism evidence="2">
    <name type="scientific">marine sediment metagenome</name>
    <dbReference type="NCBI Taxonomy" id="412755"/>
    <lineage>
        <taxon>unclassified sequences</taxon>
        <taxon>metagenomes</taxon>
        <taxon>ecological metagenomes</taxon>
    </lineage>
</organism>
<evidence type="ECO:0000313" key="2">
    <source>
        <dbReference type="EMBL" id="KKK91834.1"/>
    </source>
</evidence>
<feature type="transmembrane region" description="Helical" evidence="1">
    <location>
        <begin position="12"/>
        <end position="38"/>
    </location>
</feature>
<dbReference type="EMBL" id="LAZR01048479">
    <property type="protein sequence ID" value="KKK91834.1"/>
    <property type="molecule type" value="Genomic_DNA"/>
</dbReference>
<accession>A0A0F9BMJ2</accession>
<keyword evidence="1" id="KW-0472">Membrane</keyword>
<proteinExistence type="predicted"/>
<comment type="caution">
    <text evidence="2">The sequence shown here is derived from an EMBL/GenBank/DDBJ whole genome shotgun (WGS) entry which is preliminary data.</text>
</comment>
<gene>
    <name evidence="2" type="ORF">LCGC14_2708960</name>
</gene>
<keyword evidence="1" id="KW-0812">Transmembrane</keyword>
<keyword evidence="1" id="KW-1133">Transmembrane helix</keyword>
<name>A0A0F9BMJ2_9ZZZZ</name>
<sequence length="40" mass="4572">MLREMTGLNYGIAVILYFTVGILALFGSISLFTIIYWITR</sequence>
<dbReference type="AlphaFoldDB" id="A0A0F9BMJ2"/>